<proteinExistence type="predicted"/>
<dbReference type="Pfam" id="PF12802">
    <property type="entry name" value="MarR_2"/>
    <property type="match status" value="1"/>
</dbReference>
<protein>
    <submittedName>
        <fullName evidence="3">MarR family transcriptional regulator</fullName>
    </submittedName>
</protein>
<evidence type="ECO:0000256" key="1">
    <source>
        <dbReference type="SAM" id="MobiDB-lite"/>
    </source>
</evidence>
<dbReference type="PROSITE" id="PS50995">
    <property type="entry name" value="HTH_MARR_2"/>
    <property type="match status" value="1"/>
</dbReference>
<accession>A0ABT2K3J1</accession>
<feature type="domain" description="HTH marR-type" evidence="2">
    <location>
        <begin position="26"/>
        <end position="159"/>
    </location>
</feature>
<feature type="region of interest" description="Disordered" evidence="1">
    <location>
        <begin position="1"/>
        <end position="21"/>
    </location>
</feature>
<comment type="caution">
    <text evidence="3">The sequence shown here is derived from an EMBL/GenBank/DDBJ whole genome shotgun (WGS) entry which is preliminary data.</text>
</comment>
<dbReference type="SUPFAM" id="SSF46785">
    <property type="entry name" value="Winged helix' DNA-binding domain"/>
    <property type="match status" value="1"/>
</dbReference>
<dbReference type="RefSeq" id="WP_260221751.1">
    <property type="nucleotide sequence ID" value="NZ_JAJAGO010000020.1"/>
</dbReference>
<evidence type="ECO:0000259" key="2">
    <source>
        <dbReference type="PROSITE" id="PS50995"/>
    </source>
</evidence>
<dbReference type="InterPro" id="IPR039422">
    <property type="entry name" value="MarR/SlyA-like"/>
</dbReference>
<dbReference type="PANTHER" id="PTHR33164">
    <property type="entry name" value="TRANSCRIPTIONAL REGULATOR, MARR FAMILY"/>
    <property type="match status" value="1"/>
</dbReference>
<evidence type="ECO:0000313" key="3">
    <source>
        <dbReference type="EMBL" id="MCT2594423.1"/>
    </source>
</evidence>
<dbReference type="PANTHER" id="PTHR33164:SF99">
    <property type="entry name" value="MARR FAMILY REGULATORY PROTEIN"/>
    <property type="match status" value="1"/>
</dbReference>
<name>A0ABT2K3J1_9ACTN</name>
<keyword evidence="4" id="KW-1185">Reference proteome</keyword>
<dbReference type="InterPro" id="IPR000835">
    <property type="entry name" value="HTH_MarR-typ"/>
</dbReference>
<dbReference type="Gene3D" id="1.10.10.10">
    <property type="entry name" value="Winged helix-like DNA-binding domain superfamily/Winged helix DNA-binding domain"/>
    <property type="match status" value="1"/>
</dbReference>
<sequence>MSERTANRTTKHPVAGSAGDDEDDRWCTAVRLLGRIERELDVRLQRRHGLPLSEYRALCALSRAEAGAAMRMGELADRIGLKDSTVTRLIARLEAQDLAERLQGGGDGRAVTAALTEAGRQRYDEAAPTYRAALGAQLHAARGNVHLADLAAWVRDGESSSIH</sequence>
<evidence type="ECO:0000313" key="4">
    <source>
        <dbReference type="Proteomes" id="UP001156389"/>
    </source>
</evidence>
<reference evidence="3 4" key="1">
    <citation type="submission" date="2021-10" db="EMBL/GenBank/DDBJ databases">
        <title>Streptomyces gossypii sp. nov., isolated from soil collected from cotton field.</title>
        <authorList>
            <person name="Ge X."/>
            <person name="Chen X."/>
            <person name="Liu W."/>
        </authorList>
    </citation>
    <scope>NUCLEOTIDE SEQUENCE [LARGE SCALE GENOMIC DNA]</scope>
    <source>
        <strain evidence="3 4">N2-109</strain>
    </source>
</reference>
<dbReference type="SMART" id="SM00347">
    <property type="entry name" value="HTH_MARR"/>
    <property type="match status" value="1"/>
</dbReference>
<gene>
    <name evidence="3" type="ORF">LHJ74_31710</name>
</gene>
<dbReference type="Proteomes" id="UP001156389">
    <property type="component" value="Unassembled WGS sequence"/>
</dbReference>
<organism evidence="3 4">
    <name type="scientific">Streptomyces gossypii</name>
    <dbReference type="NCBI Taxonomy" id="2883101"/>
    <lineage>
        <taxon>Bacteria</taxon>
        <taxon>Bacillati</taxon>
        <taxon>Actinomycetota</taxon>
        <taxon>Actinomycetes</taxon>
        <taxon>Kitasatosporales</taxon>
        <taxon>Streptomycetaceae</taxon>
        <taxon>Streptomyces</taxon>
    </lineage>
</organism>
<dbReference type="EMBL" id="JAJAGO010000020">
    <property type="protein sequence ID" value="MCT2594423.1"/>
    <property type="molecule type" value="Genomic_DNA"/>
</dbReference>
<dbReference type="InterPro" id="IPR036390">
    <property type="entry name" value="WH_DNA-bd_sf"/>
</dbReference>
<dbReference type="InterPro" id="IPR036388">
    <property type="entry name" value="WH-like_DNA-bd_sf"/>
</dbReference>